<sequence>MSESKDNLLDRVSASDDNLASTVPESESNLFGHLVKGSGGSKRRAKHALGSNKKLDPGLPGSLEEVLHLSSFDF</sequence>
<evidence type="ECO:0000256" key="1">
    <source>
        <dbReference type="SAM" id="MobiDB-lite"/>
    </source>
</evidence>
<dbReference type="EMBL" id="BLXT01003747">
    <property type="protein sequence ID" value="GFO05215.1"/>
    <property type="molecule type" value="Genomic_DNA"/>
</dbReference>
<protein>
    <submittedName>
        <fullName evidence="2">Uncharacterized protein</fullName>
    </submittedName>
</protein>
<dbReference type="AlphaFoldDB" id="A0AAV4AAL4"/>
<feature type="compositionally biased region" description="Polar residues" evidence="1">
    <location>
        <begin position="15"/>
        <end position="29"/>
    </location>
</feature>
<dbReference type="Proteomes" id="UP000735302">
    <property type="component" value="Unassembled WGS sequence"/>
</dbReference>
<evidence type="ECO:0000313" key="2">
    <source>
        <dbReference type="EMBL" id="GFO05215.1"/>
    </source>
</evidence>
<evidence type="ECO:0000313" key="3">
    <source>
        <dbReference type="Proteomes" id="UP000735302"/>
    </source>
</evidence>
<name>A0AAV4AAL4_9GAST</name>
<feature type="region of interest" description="Disordered" evidence="1">
    <location>
        <begin position="1"/>
        <end position="57"/>
    </location>
</feature>
<gene>
    <name evidence="2" type="ORF">PoB_003172000</name>
</gene>
<organism evidence="2 3">
    <name type="scientific">Plakobranchus ocellatus</name>
    <dbReference type="NCBI Taxonomy" id="259542"/>
    <lineage>
        <taxon>Eukaryota</taxon>
        <taxon>Metazoa</taxon>
        <taxon>Spiralia</taxon>
        <taxon>Lophotrochozoa</taxon>
        <taxon>Mollusca</taxon>
        <taxon>Gastropoda</taxon>
        <taxon>Heterobranchia</taxon>
        <taxon>Euthyneura</taxon>
        <taxon>Panpulmonata</taxon>
        <taxon>Sacoglossa</taxon>
        <taxon>Placobranchoidea</taxon>
        <taxon>Plakobranchidae</taxon>
        <taxon>Plakobranchus</taxon>
    </lineage>
</organism>
<reference evidence="2 3" key="1">
    <citation type="journal article" date="2021" name="Elife">
        <title>Chloroplast acquisition without the gene transfer in kleptoplastic sea slugs, Plakobranchus ocellatus.</title>
        <authorList>
            <person name="Maeda T."/>
            <person name="Takahashi S."/>
            <person name="Yoshida T."/>
            <person name="Shimamura S."/>
            <person name="Takaki Y."/>
            <person name="Nagai Y."/>
            <person name="Toyoda A."/>
            <person name="Suzuki Y."/>
            <person name="Arimoto A."/>
            <person name="Ishii H."/>
            <person name="Satoh N."/>
            <person name="Nishiyama T."/>
            <person name="Hasebe M."/>
            <person name="Maruyama T."/>
            <person name="Minagawa J."/>
            <person name="Obokata J."/>
            <person name="Shigenobu S."/>
        </authorList>
    </citation>
    <scope>NUCLEOTIDE SEQUENCE [LARGE SCALE GENOMIC DNA]</scope>
</reference>
<accession>A0AAV4AAL4</accession>
<keyword evidence="3" id="KW-1185">Reference proteome</keyword>
<proteinExistence type="predicted"/>
<comment type="caution">
    <text evidence="2">The sequence shown here is derived from an EMBL/GenBank/DDBJ whole genome shotgun (WGS) entry which is preliminary data.</text>
</comment>